<dbReference type="PROSITE" id="PS51202">
    <property type="entry name" value="RCK_C"/>
    <property type="match status" value="2"/>
</dbReference>
<dbReference type="AlphaFoldDB" id="A0AA96V7K9"/>
<dbReference type="KEGG" id="mehf:MmiHf6_02750"/>
<reference evidence="2 3" key="1">
    <citation type="submission" date="2023-07" db="EMBL/GenBank/DDBJ databases">
        <title>Closed genoem sequence of Methanomicrococcus sp. Hf6.</title>
        <authorList>
            <person name="Poehlein A."/>
            <person name="Protasov E."/>
            <person name="Platt K."/>
            <person name="Reeh H."/>
            <person name="Daniel R."/>
            <person name="Brune A."/>
        </authorList>
    </citation>
    <scope>NUCLEOTIDE SEQUENCE [LARGE SCALE GENOMIC DNA]</scope>
    <source>
        <strain evidence="2 3">Hf6</strain>
    </source>
</reference>
<protein>
    <recommendedName>
        <fullName evidence="1">RCK C-terminal domain-containing protein</fullName>
    </recommendedName>
</protein>
<dbReference type="InterPro" id="IPR026022">
    <property type="entry name" value="PhoU_dom"/>
</dbReference>
<dbReference type="Proteomes" id="UP001302978">
    <property type="component" value="Chromosome"/>
</dbReference>
<dbReference type="GO" id="GO:0006813">
    <property type="term" value="P:potassium ion transport"/>
    <property type="evidence" value="ECO:0007669"/>
    <property type="project" value="InterPro"/>
</dbReference>
<organism evidence="2 3">
    <name type="scientific">Methanimicrococcus hongohii</name>
    <dbReference type="NCBI Taxonomy" id="3028295"/>
    <lineage>
        <taxon>Archaea</taxon>
        <taxon>Methanobacteriati</taxon>
        <taxon>Methanobacteriota</taxon>
        <taxon>Stenosarchaea group</taxon>
        <taxon>Methanomicrobia</taxon>
        <taxon>Methanosarcinales</taxon>
        <taxon>Methanosarcinaceae</taxon>
        <taxon>Methanimicrococcus</taxon>
    </lineage>
</organism>
<evidence type="ECO:0000259" key="1">
    <source>
        <dbReference type="PROSITE" id="PS51202"/>
    </source>
</evidence>
<feature type="domain" description="RCK C-terminal" evidence="1">
    <location>
        <begin position="315"/>
        <end position="401"/>
    </location>
</feature>
<dbReference type="InterPro" id="IPR036721">
    <property type="entry name" value="RCK_C_sf"/>
</dbReference>
<dbReference type="Gene3D" id="1.20.58.220">
    <property type="entry name" value="Phosphate transport system protein phou homolog 2, domain 2"/>
    <property type="match status" value="2"/>
</dbReference>
<dbReference type="GO" id="GO:0008324">
    <property type="term" value="F:monoatomic cation transmembrane transporter activity"/>
    <property type="evidence" value="ECO:0007669"/>
    <property type="project" value="InterPro"/>
</dbReference>
<dbReference type="EMBL" id="CP131059">
    <property type="protein sequence ID" value="WNY22981.1"/>
    <property type="molecule type" value="Genomic_DNA"/>
</dbReference>
<dbReference type="PANTHER" id="PTHR30445">
    <property type="entry name" value="K(+)_H(+) ANTIPORTER SUBUNIT KHTT"/>
    <property type="match status" value="1"/>
</dbReference>
<evidence type="ECO:0000313" key="2">
    <source>
        <dbReference type="EMBL" id="WNY22981.1"/>
    </source>
</evidence>
<feature type="domain" description="RCK C-terminal" evidence="1">
    <location>
        <begin position="113"/>
        <end position="197"/>
    </location>
</feature>
<dbReference type="InterPro" id="IPR038078">
    <property type="entry name" value="PhoU-like_sf"/>
</dbReference>
<name>A0AA96V7K9_9EURY</name>
<dbReference type="SUPFAM" id="SSF109755">
    <property type="entry name" value="PhoU-like"/>
    <property type="match status" value="2"/>
</dbReference>
<keyword evidence="3" id="KW-1185">Reference proteome</keyword>
<dbReference type="InterPro" id="IPR050144">
    <property type="entry name" value="AAE_transporter"/>
</dbReference>
<accession>A0AA96V7K9</accession>
<evidence type="ECO:0000313" key="3">
    <source>
        <dbReference type="Proteomes" id="UP001302978"/>
    </source>
</evidence>
<dbReference type="InterPro" id="IPR006037">
    <property type="entry name" value="RCK_C"/>
</dbReference>
<proteinExistence type="predicted"/>
<dbReference type="Pfam" id="PF02080">
    <property type="entry name" value="TrkA_C"/>
    <property type="match status" value="2"/>
</dbReference>
<dbReference type="Gene3D" id="3.30.70.1450">
    <property type="entry name" value="Regulator of K+ conductance, C-terminal domain"/>
    <property type="match status" value="2"/>
</dbReference>
<sequence>MCFMAKNRYQYKPRNLKELLVEMKDTSELMVDLAYSAMIYDDEDIAEEVMHLEENMDMLDYQIKMGAILSTRRIEEAEQLLGVLEVAAASEYIANAAMEISKCVLMDISIPDRLKVALRNANETIVKVRLNEESEMVGQTLGDLELDVETGMWIIAMRRNSEWIYAPNSETRLRQDDVLIARGHDEGVPIFFTKATNKIYTPRKVIDYNDPAEFDRSIDIIVEMKNMCELSVGLAYSALLFNNKDIAHEVQAIEQHLDEMKYEVQDLVLEAAASADEDEDLTDYKSLLIFSSASEKISNAASDIADPVVREIELHPIIALAVRESDEVIIKVEVADCSPIIGKTLKELRLETETGIHVLAIKRENRWIYSVNGRITIQENDVLIARGSRSGEEALIEMCSCPVNI</sequence>
<dbReference type="PANTHER" id="PTHR30445:SF8">
    <property type="entry name" value="K(+)_H(+) ANTIPORTER SUBUNIT KHTT"/>
    <property type="match status" value="1"/>
</dbReference>
<dbReference type="Pfam" id="PF01895">
    <property type="entry name" value="PhoU"/>
    <property type="match status" value="2"/>
</dbReference>
<gene>
    <name evidence="2" type="ORF">MmiHf6_02750</name>
</gene>
<dbReference type="SUPFAM" id="SSF116726">
    <property type="entry name" value="TrkA C-terminal domain-like"/>
    <property type="match status" value="2"/>
</dbReference>